<evidence type="ECO:0000313" key="2">
    <source>
        <dbReference type="Proteomes" id="UP001254608"/>
    </source>
</evidence>
<sequence length="155" mass="16907">MDIKRLTFTATGLLMLFGLFLWMKPAPEPAAKAPPAAEEMIEGSAPAAALQADIPELDKSDGTVPALQPQRFEWTASNGRRASGPERVVVHVGDTVSLTLHSDQPEELHLHGYDLHQHVHADQAATLEFIAKHAGRFALELHHSDVELTVVEVQP</sequence>
<reference evidence="1 2" key="1">
    <citation type="submission" date="2023-09" db="EMBL/GenBank/DDBJ databases">
        <authorList>
            <person name="Rey-Velasco X."/>
        </authorList>
    </citation>
    <scope>NUCLEOTIDE SEQUENCE [LARGE SCALE GENOMIC DNA]</scope>
    <source>
        <strain evidence="1 2">W345</strain>
    </source>
</reference>
<gene>
    <name evidence="1" type="ORF">RM530_11995</name>
</gene>
<organism evidence="1 2">
    <name type="scientific">Banduia mediterranea</name>
    <dbReference type="NCBI Taxonomy" id="3075609"/>
    <lineage>
        <taxon>Bacteria</taxon>
        <taxon>Pseudomonadati</taxon>
        <taxon>Pseudomonadota</taxon>
        <taxon>Gammaproteobacteria</taxon>
        <taxon>Nevskiales</taxon>
        <taxon>Algiphilaceae</taxon>
        <taxon>Banduia</taxon>
    </lineage>
</organism>
<keyword evidence="2" id="KW-1185">Reference proteome</keyword>
<accession>A0ABU2WJN0</accession>
<dbReference type="Gene3D" id="2.60.40.420">
    <property type="entry name" value="Cupredoxins - blue copper proteins"/>
    <property type="match status" value="1"/>
</dbReference>
<dbReference type="Proteomes" id="UP001254608">
    <property type="component" value="Unassembled WGS sequence"/>
</dbReference>
<protein>
    <submittedName>
        <fullName evidence="1">Uncharacterized protein</fullName>
    </submittedName>
</protein>
<dbReference type="InterPro" id="IPR008972">
    <property type="entry name" value="Cupredoxin"/>
</dbReference>
<dbReference type="SUPFAM" id="SSF49503">
    <property type="entry name" value="Cupredoxins"/>
    <property type="match status" value="1"/>
</dbReference>
<dbReference type="RefSeq" id="WP_311365471.1">
    <property type="nucleotide sequence ID" value="NZ_JAVRIC010000017.1"/>
</dbReference>
<name>A0ABU2WJN0_9GAMM</name>
<evidence type="ECO:0000313" key="1">
    <source>
        <dbReference type="EMBL" id="MDT0498079.1"/>
    </source>
</evidence>
<proteinExistence type="predicted"/>
<comment type="caution">
    <text evidence="1">The sequence shown here is derived from an EMBL/GenBank/DDBJ whole genome shotgun (WGS) entry which is preliminary data.</text>
</comment>
<dbReference type="EMBL" id="JAVRIC010000017">
    <property type="protein sequence ID" value="MDT0498079.1"/>
    <property type="molecule type" value="Genomic_DNA"/>
</dbReference>